<accession>A0A1M6B9P8</accession>
<dbReference type="AlphaFoldDB" id="A0A1M6B9P8"/>
<name>A0A1M6B9P8_9FIRM</name>
<dbReference type="Pfam" id="PF02096">
    <property type="entry name" value="60KD_IMP"/>
    <property type="match status" value="1"/>
</dbReference>
<feature type="transmembrane region" description="Helical" evidence="11">
    <location>
        <begin position="178"/>
        <end position="195"/>
    </location>
</feature>
<dbReference type="RefSeq" id="WP_073992590.1">
    <property type="nucleotide sequence ID" value="NZ_FQYT01000003.1"/>
</dbReference>
<evidence type="ECO:0000256" key="8">
    <source>
        <dbReference type="ARBA" id="ARBA00023186"/>
    </source>
</evidence>
<evidence type="ECO:0000256" key="2">
    <source>
        <dbReference type="ARBA" id="ARBA00022448"/>
    </source>
</evidence>
<evidence type="ECO:0000256" key="3">
    <source>
        <dbReference type="ARBA" id="ARBA00022475"/>
    </source>
</evidence>
<comment type="similarity">
    <text evidence="9">Belongs to the OXA1/ALB3/YidC family.</text>
</comment>
<feature type="region of interest" description="Disordered" evidence="10">
    <location>
        <begin position="280"/>
        <end position="356"/>
    </location>
</feature>
<dbReference type="GO" id="GO:0015031">
    <property type="term" value="P:protein transport"/>
    <property type="evidence" value="ECO:0007669"/>
    <property type="project" value="UniProtKB-KW"/>
</dbReference>
<keyword evidence="5" id="KW-0653">Protein transport</keyword>
<evidence type="ECO:0000256" key="10">
    <source>
        <dbReference type="SAM" id="MobiDB-lite"/>
    </source>
</evidence>
<dbReference type="GO" id="GO:0005886">
    <property type="term" value="C:plasma membrane"/>
    <property type="evidence" value="ECO:0007669"/>
    <property type="project" value="UniProtKB-SubCell"/>
</dbReference>
<keyword evidence="6 11" id="KW-1133">Transmembrane helix</keyword>
<keyword evidence="2" id="KW-0813">Transport</keyword>
<keyword evidence="14" id="KW-1185">Reference proteome</keyword>
<comment type="subcellular location">
    <subcellularLocation>
        <location evidence="1">Cell membrane</location>
        <topology evidence="1">Multi-pass membrane protein</topology>
    </subcellularLocation>
    <subcellularLocation>
        <location evidence="9">Membrane</location>
        <topology evidence="9">Multi-pass membrane protein</topology>
    </subcellularLocation>
</comment>
<feature type="transmembrane region" description="Helical" evidence="11">
    <location>
        <begin position="12"/>
        <end position="34"/>
    </location>
</feature>
<reference evidence="13 14" key="1">
    <citation type="submission" date="2016-11" db="EMBL/GenBank/DDBJ databases">
        <authorList>
            <person name="Jaros S."/>
            <person name="Januszkiewicz K."/>
            <person name="Wedrychowicz H."/>
        </authorList>
    </citation>
    <scope>NUCLEOTIDE SEQUENCE [LARGE SCALE GENOMIC DNA]</scope>
    <source>
        <strain evidence="13 14">DSM 15970</strain>
    </source>
</reference>
<evidence type="ECO:0000256" key="9">
    <source>
        <dbReference type="RuleBase" id="RU003945"/>
    </source>
</evidence>
<evidence type="ECO:0000259" key="12">
    <source>
        <dbReference type="Pfam" id="PF02096"/>
    </source>
</evidence>
<keyword evidence="8" id="KW-0143">Chaperone</keyword>
<dbReference type="InterPro" id="IPR001708">
    <property type="entry name" value="YidC/ALB3/OXA1/COX18"/>
</dbReference>
<organism evidence="13 14">
    <name type="scientific">Parasporobacterium paucivorans DSM 15970</name>
    <dbReference type="NCBI Taxonomy" id="1122934"/>
    <lineage>
        <taxon>Bacteria</taxon>
        <taxon>Bacillati</taxon>
        <taxon>Bacillota</taxon>
        <taxon>Clostridia</taxon>
        <taxon>Lachnospirales</taxon>
        <taxon>Lachnospiraceae</taxon>
        <taxon>Parasporobacterium</taxon>
    </lineage>
</organism>
<evidence type="ECO:0000313" key="13">
    <source>
        <dbReference type="EMBL" id="SHI45435.1"/>
    </source>
</evidence>
<evidence type="ECO:0000256" key="5">
    <source>
        <dbReference type="ARBA" id="ARBA00022927"/>
    </source>
</evidence>
<dbReference type="OrthoDB" id="9780552at2"/>
<dbReference type="EMBL" id="FQYT01000003">
    <property type="protein sequence ID" value="SHI45435.1"/>
    <property type="molecule type" value="Genomic_DNA"/>
</dbReference>
<keyword evidence="7 11" id="KW-0472">Membrane</keyword>
<dbReference type="PANTHER" id="PTHR12428:SF65">
    <property type="entry name" value="CYTOCHROME C OXIDASE ASSEMBLY PROTEIN COX18, MITOCHONDRIAL"/>
    <property type="match status" value="1"/>
</dbReference>
<feature type="domain" description="Membrane insertase YidC/Oxa/ALB C-terminal" evidence="12">
    <location>
        <begin position="45"/>
        <end position="259"/>
    </location>
</feature>
<evidence type="ECO:0000256" key="6">
    <source>
        <dbReference type="ARBA" id="ARBA00022989"/>
    </source>
</evidence>
<protein>
    <submittedName>
        <fullName evidence="13">YidC/Oxa1 family membrane protein insertase</fullName>
    </submittedName>
</protein>
<evidence type="ECO:0000256" key="11">
    <source>
        <dbReference type="SAM" id="Phobius"/>
    </source>
</evidence>
<evidence type="ECO:0000256" key="1">
    <source>
        <dbReference type="ARBA" id="ARBA00004651"/>
    </source>
</evidence>
<dbReference type="InterPro" id="IPR047196">
    <property type="entry name" value="YidC_ALB_C"/>
</dbReference>
<dbReference type="InterPro" id="IPR028055">
    <property type="entry name" value="YidC/Oxa/ALB_C"/>
</dbReference>
<evidence type="ECO:0000256" key="7">
    <source>
        <dbReference type="ARBA" id="ARBA00023136"/>
    </source>
</evidence>
<feature type="transmembrane region" description="Helical" evidence="11">
    <location>
        <begin position="222"/>
        <end position="245"/>
    </location>
</feature>
<dbReference type="GO" id="GO:0051205">
    <property type="term" value="P:protein insertion into membrane"/>
    <property type="evidence" value="ECO:0007669"/>
    <property type="project" value="TreeGrafter"/>
</dbReference>
<feature type="transmembrane region" description="Helical" evidence="11">
    <location>
        <begin position="40"/>
        <end position="62"/>
    </location>
</feature>
<keyword evidence="4 9" id="KW-0812">Transmembrane</keyword>
<keyword evidence="3" id="KW-1003">Cell membrane</keyword>
<dbReference type="STRING" id="1122934.SAMN02745691_00298"/>
<dbReference type="Proteomes" id="UP000184342">
    <property type="component" value="Unassembled WGS sequence"/>
</dbReference>
<feature type="compositionally biased region" description="Low complexity" evidence="10">
    <location>
        <begin position="329"/>
        <end position="339"/>
    </location>
</feature>
<dbReference type="PANTHER" id="PTHR12428">
    <property type="entry name" value="OXA1"/>
    <property type="match status" value="1"/>
</dbReference>
<dbReference type="NCBIfam" id="TIGR03592">
    <property type="entry name" value="yidC_oxa1_cterm"/>
    <property type="match status" value="1"/>
</dbReference>
<evidence type="ECO:0000256" key="4">
    <source>
        <dbReference type="ARBA" id="ARBA00022692"/>
    </source>
</evidence>
<evidence type="ECO:0000313" key="14">
    <source>
        <dbReference type="Proteomes" id="UP000184342"/>
    </source>
</evidence>
<dbReference type="GO" id="GO:0032977">
    <property type="term" value="F:membrane insertase activity"/>
    <property type="evidence" value="ECO:0007669"/>
    <property type="project" value="InterPro"/>
</dbReference>
<dbReference type="CDD" id="cd20070">
    <property type="entry name" value="5TM_YidC_Alb3"/>
    <property type="match status" value="1"/>
</dbReference>
<gene>
    <name evidence="13" type="ORF">SAMN02745691_00298</name>
</gene>
<sequence length="356" mass="39766">MINLVASCSNVPIIGDILSWLANILGYLMNWIYIFFESIGIANAGLCIIVFTFVVKAILLPLTFRQQKFSKISAIMNPEIQAIQKKYKNKKDAESVGRMQEETKLVYARYGTSPTGGCLQLVIQMPILFSLYYVIMDITKYVPSFRELTDVQMLKVNTFMGMNLSSSPWELITGDGRIIYAVLIPLIAGFAQFLSTRSMNMVTPSVNGEENPMATSMKTMTFTMPLVSTFFCFTMPAGVGLYWVASSVFQVISQLGVNKYFEKIDIKDIISKNVVKQKKKNEKKGISSKTVADASRYNTRNIPAPKDIEKNETTTTNTNTTETKKSKNTRTSGTSTSGNLASKANMVKDFNDKNKK</sequence>
<proteinExistence type="inferred from homology"/>